<dbReference type="EMBL" id="GGMR01009464">
    <property type="protein sequence ID" value="MBY22083.1"/>
    <property type="molecule type" value="Transcribed_RNA"/>
</dbReference>
<feature type="domain" description="DUF4806" evidence="1">
    <location>
        <begin position="53"/>
        <end position="128"/>
    </location>
</feature>
<dbReference type="PANTHER" id="PTHR34153:SF2">
    <property type="entry name" value="SI:CH211-262H13.3-RELATED"/>
    <property type="match status" value="1"/>
</dbReference>
<proteinExistence type="predicted"/>
<accession>A0A2S2NXY9</accession>
<gene>
    <name evidence="2" type="ORF">g.87060</name>
</gene>
<dbReference type="InterPro" id="IPR032071">
    <property type="entry name" value="DUF4806"/>
</dbReference>
<evidence type="ECO:0000259" key="1">
    <source>
        <dbReference type="Pfam" id="PF16064"/>
    </source>
</evidence>
<dbReference type="AlphaFoldDB" id="A0A2S2NXY9"/>
<organism evidence="2">
    <name type="scientific">Schizaphis graminum</name>
    <name type="common">Green bug aphid</name>
    <dbReference type="NCBI Taxonomy" id="13262"/>
    <lineage>
        <taxon>Eukaryota</taxon>
        <taxon>Metazoa</taxon>
        <taxon>Ecdysozoa</taxon>
        <taxon>Arthropoda</taxon>
        <taxon>Hexapoda</taxon>
        <taxon>Insecta</taxon>
        <taxon>Pterygota</taxon>
        <taxon>Neoptera</taxon>
        <taxon>Paraneoptera</taxon>
        <taxon>Hemiptera</taxon>
        <taxon>Sternorrhyncha</taxon>
        <taxon>Aphidomorpha</taxon>
        <taxon>Aphidoidea</taxon>
        <taxon>Aphididae</taxon>
        <taxon>Aphidini</taxon>
        <taxon>Schizaphis</taxon>
    </lineage>
</organism>
<name>A0A2S2NXY9_SCHGA</name>
<dbReference type="Pfam" id="PF16064">
    <property type="entry name" value="DUF4806"/>
    <property type="match status" value="1"/>
</dbReference>
<protein>
    <recommendedName>
        <fullName evidence="1">DUF4806 domain-containing protein</fullName>
    </recommendedName>
</protein>
<dbReference type="PANTHER" id="PTHR34153">
    <property type="entry name" value="SI:CH211-262H13.3-RELATED-RELATED"/>
    <property type="match status" value="1"/>
</dbReference>
<evidence type="ECO:0000313" key="2">
    <source>
        <dbReference type="EMBL" id="MBY22083.1"/>
    </source>
</evidence>
<reference evidence="2" key="1">
    <citation type="submission" date="2018-04" db="EMBL/GenBank/DDBJ databases">
        <title>Transcriptome of Schizaphis graminum biotype I.</title>
        <authorList>
            <person name="Scully E.D."/>
            <person name="Geib S.M."/>
            <person name="Palmer N.A."/>
            <person name="Koch K."/>
            <person name="Bradshaw J."/>
            <person name="Heng-Moss T."/>
            <person name="Sarath G."/>
        </authorList>
    </citation>
    <scope>NUCLEOTIDE SEQUENCE</scope>
</reference>
<sequence>MLRNIAFLKVELRQIKDNQVSILEQLESIQSHLQVNKQVENNLSNDDFFNCPLPLDNETDLYVLEDKLSRDHQFKSRLVNELSLIGGKHVKAMVKRLMAKLFTDDLLSIYSFSGKKGKKPFSSLAICTILFDAIKKQVKFKNIPQNEIEETIKYVLAQAPFNLKRKLTKMPSSG</sequence>